<name>A0ABQ0GHK6_9PEZI</name>
<evidence type="ECO:0000313" key="3">
    <source>
        <dbReference type="Proteomes" id="UP001628179"/>
    </source>
</evidence>
<dbReference type="InterPro" id="IPR036047">
    <property type="entry name" value="F-box-like_dom_sf"/>
</dbReference>
<comment type="caution">
    <text evidence="2">The sequence shown here is derived from an EMBL/GenBank/DDBJ whole genome shotgun (WGS) entry which is preliminary data.</text>
</comment>
<proteinExistence type="predicted"/>
<dbReference type="Proteomes" id="UP001628179">
    <property type="component" value="Unassembled WGS sequence"/>
</dbReference>
<accession>A0ABQ0GHK6</accession>
<dbReference type="RefSeq" id="XP_070918948.1">
    <property type="nucleotide sequence ID" value="XM_071062847.1"/>
</dbReference>
<sequence>MGTWDSYCAICGGPFYGLQFKRARRQAHPHAEANSQEPDESDREDEQVPGEDDQSEANSEESDDDHENLDSDLSDGEQSDSVSVHDPIALSDSDTDSDEFEDGPVDWDISSVSEQAEDDNQLSLADSLLSATDGEDRGEANDETLGDGNDSDLSTEDPDLEFRYNPDVIRRQDTRWTSAMYGLCYNKDAAGPSKTFLAPGRATMHGNMHIRPGPRAVRDPNYPGRKPRIVDCYSHSEEDYGFPLHAACLELFTLYVVGRRVPLKQLLRGHNRSSNSNRNNNNSNSPRGLDKDALYFALRLMGEACFANLPISYGDLVLADAQQWWESRRGHECLVAYPGVSGPDGPDKLDKPNDPDDPDDPAGNPVTAFLRAHVARSGGYARSFLTADLSPKVGADPFGRLPYDMIYRISHFLDDKSLLSLCSASWVVHCALRGNDRFWRHRIRRVSMPWLEEVVPLLRDDELMKGVDVKGLLCALDGLTQLRAGMTGPMMGVANRRRIWGVCRIIAKTYKKMVARTEAMGSEAVMEQLINASYGRGPAWLV</sequence>
<dbReference type="GeneID" id="98178170"/>
<evidence type="ECO:0000313" key="2">
    <source>
        <dbReference type="EMBL" id="GAB1317217.1"/>
    </source>
</evidence>
<evidence type="ECO:0000256" key="1">
    <source>
        <dbReference type="SAM" id="MobiDB-lite"/>
    </source>
</evidence>
<feature type="region of interest" description="Disordered" evidence="1">
    <location>
        <begin position="132"/>
        <end position="165"/>
    </location>
</feature>
<feature type="compositionally biased region" description="Acidic residues" evidence="1">
    <location>
        <begin position="141"/>
        <end position="159"/>
    </location>
</feature>
<protein>
    <recommendedName>
        <fullName evidence="4">F-box domain-containing protein</fullName>
    </recommendedName>
</protein>
<dbReference type="SUPFAM" id="SSF81383">
    <property type="entry name" value="F-box domain"/>
    <property type="match status" value="1"/>
</dbReference>
<evidence type="ECO:0008006" key="4">
    <source>
        <dbReference type="Google" id="ProtNLM"/>
    </source>
</evidence>
<dbReference type="EMBL" id="BAAFSV010000004">
    <property type="protein sequence ID" value="GAB1317217.1"/>
    <property type="molecule type" value="Genomic_DNA"/>
</dbReference>
<feature type="region of interest" description="Disordered" evidence="1">
    <location>
        <begin position="24"/>
        <end position="106"/>
    </location>
</feature>
<gene>
    <name evidence="2" type="ORF">MFIFM68171_07427</name>
</gene>
<feature type="compositionally biased region" description="Basic and acidic residues" evidence="1">
    <location>
        <begin position="345"/>
        <end position="354"/>
    </location>
</feature>
<keyword evidence="3" id="KW-1185">Reference proteome</keyword>
<reference evidence="2 3" key="1">
    <citation type="submission" date="2024-09" db="EMBL/GenBank/DDBJ databases">
        <title>Itraconazole resistance in Madurella fahalii resulting from another homologue of gene encoding cytochrome P450 14-alpha sterol demethylase (CYP51).</title>
        <authorList>
            <person name="Yoshioka I."/>
            <person name="Fahal A.H."/>
            <person name="Kaneko S."/>
            <person name="Yaguchi T."/>
        </authorList>
    </citation>
    <scope>NUCLEOTIDE SEQUENCE [LARGE SCALE GENOMIC DNA]</scope>
    <source>
        <strain evidence="2 3">IFM 68171</strain>
    </source>
</reference>
<organism evidence="2 3">
    <name type="scientific">Madurella fahalii</name>
    <dbReference type="NCBI Taxonomy" id="1157608"/>
    <lineage>
        <taxon>Eukaryota</taxon>
        <taxon>Fungi</taxon>
        <taxon>Dikarya</taxon>
        <taxon>Ascomycota</taxon>
        <taxon>Pezizomycotina</taxon>
        <taxon>Sordariomycetes</taxon>
        <taxon>Sordariomycetidae</taxon>
        <taxon>Sordariales</taxon>
        <taxon>Sordariales incertae sedis</taxon>
        <taxon>Madurella</taxon>
    </lineage>
</organism>
<feature type="compositionally biased region" description="Acidic residues" evidence="1">
    <location>
        <begin position="93"/>
        <end position="105"/>
    </location>
</feature>
<feature type="compositionally biased region" description="Acidic residues" evidence="1">
    <location>
        <begin position="37"/>
        <end position="78"/>
    </location>
</feature>
<feature type="region of interest" description="Disordered" evidence="1">
    <location>
        <begin position="341"/>
        <end position="366"/>
    </location>
</feature>
<dbReference type="Gene3D" id="1.20.1280.50">
    <property type="match status" value="1"/>
</dbReference>